<evidence type="ECO:0000313" key="6">
    <source>
        <dbReference type="Proteomes" id="UP000078559"/>
    </source>
</evidence>
<dbReference type="SMR" id="A0A194VQ74"/>
<proteinExistence type="inferred from homology"/>
<keyword evidence="6" id="KW-1185">Reference proteome</keyword>
<reference evidence="5" key="1">
    <citation type="submission" date="2014-12" db="EMBL/GenBank/DDBJ databases">
        <title>Genome Sequence of Valsa Canker Pathogens Uncovers a Specific Adaption of Colonization on Woody Bark.</title>
        <authorList>
            <person name="Yin Z."/>
            <person name="Liu H."/>
            <person name="Gao X."/>
            <person name="Li Z."/>
            <person name="Song N."/>
            <person name="Ke X."/>
            <person name="Dai Q."/>
            <person name="Wu Y."/>
            <person name="Sun Y."/>
            <person name="Xu J.-R."/>
            <person name="Kang Z.K."/>
            <person name="Wang L."/>
            <person name="Huang L."/>
        </authorList>
    </citation>
    <scope>NUCLEOTIDE SEQUENCE [LARGE SCALE GENOMIC DNA]</scope>
    <source>
        <strain evidence="5">03-8</strain>
    </source>
</reference>
<protein>
    <submittedName>
        <fullName evidence="5">Caffeoyl-CoA O-methyltransferase</fullName>
    </submittedName>
</protein>
<dbReference type="Gene3D" id="3.40.50.150">
    <property type="entry name" value="Vaccinia Virus protein VP39"/>
    <property type="match status" value="1"/>
</dbReference>
<dbReference type="CDD" id="cd02440">
    <property type="entry name" value="AdoMet_MTases"/>
    <property type="match status" value="1"/>
</dbReference>
<keyword evidence="1" id="KW-0489">Methyltransferase</keyword>
<comment type="similarity">
    <text evidence="4">Belongs to the class I-like SAM-binding methyltransferase superfamily. Cation-dependent O-methyltransferase family.</text>
</comment>
<evidence type="ECO:0000256" key="2">
    <source>
        <dbReference type="ARBA" id="ARBA00022679"/>
    </source>
</evidence>
<dbReference type="InterPro" id="IPR002935">
    <property type="entry name" value="SAM_O-MeTrfase"/>
</dbReference>
<keyword evidence="2" id="KW-0808">Transferase</keyword>
<dbReference type="SUPFAM" id="SSF53335">
    <property type="entry name" value="S-adenosyl-L-methionine-dependent methyltransferases"/>
    <property type="match status" value="1"/>
</dbReference>
<gene>
    <name evidence="5" type="ORF">VM1G_02318</name>
</gene>
<dbReference type="EMBL" id="CM003099">
    <property type="protein sequence ID" value="KUI65975.1"/>
    <property type="molecule type" value="Genomic_DNA"/>
</dbReference>
<name>A0A194VQ74_CYTMA</name>
<dbReference type="InterPro" id="IPR050362">
    <property type="entry name" value="Cation-dep_OMT"/>
</dbReference>
<organism evidence="5 6">
    <name type="scientific">Cytospora mali</name>
    <name type="common">Apple Valsa canker fungus</name>
    <name type="synonym">Valsa mali</name>
    <dbReference type="NCBI Taxonomy" id="578113"/>
    <lineage>
        <taxon>Eukaryota</taxon>
        <taxon>Fungi</taxon>
        <taxon>Dikarya</taxon>
        <taxon>Ascomycota</taxon>
        <taxon>Pezizomycotina</taxon>
        <taxon>Sordariomycetes</taxon>
        <taxon>Sordariomycetidae</taxon>
        <taxon>Diaporthales</taxon>
        <taxon>Cytosporaceae</taxon>
        <taxon>Cytospora</taxon>
    </lineage>
</organism>
<dbReference type="GO" id="GO:0032259">
    <property type="term" value="P:methylation"/>
    <property type="evidence" value="ECO:0007669"/>
    <property type="project" value="UniProtKB-KW"/>
</dbReference>
<dbReference type="PANTHER" id="PTHR10509">
    <property type="entry name" value="O-METHYLTRANSFERASE-RELATED"/>
    <property type="match status" value="1"/>
</dbReference>
<dbReference type="Pfam" id="PF01596">
    <property type="entry name" value="Methyltransf_3"/>
    <property type="match status" value="1"/>
</dbReference>
<keyword evidence="3" id="KW-0949">S-adenosyl-L-methionine</keyword>
<dbReference type="GO" id="GO:0008757">
    <property type="term" value="F:S-adenosylmethionine-dependent methyltransferase activity"/>
    <property type="evidence" value="ECO:0007669"/>
    <property type="project" value="TreeGrafter"/>
</dbReference>
<dbReference type="PANTHER" id="PTHR10509:SF14">
    <property type="entry name" value="CAFFEOYL-COA O-METHYLTRANSFERASE 3-RELATED"/>
    <property type="match status" value="1"/>
</dbReference>
<dbReference type="AlphaFoldDB" id="A0A194VQ74"/>
<dbReference type="PROSITE" id="PS51682">
    <property type="entry name" value="SAM_OMT_I"/>
    <property type="match status" value="1"/>
</dbReference>
<dbReference type="Proteomes" id="UP000078559">
    <property type="component" value="Chromosome 2"/>
</dbReference>
<evidence type="ECO:0000256" key="3">
    <source>
        <dbReference type="ARBA" id="ARBA00022691"/>
    </source>
</evidence>
<evidence type="ECO:0000256" key="4">
    <source>
        <dbReference type="ARBA" id="ARBA00023453"/>
    </source>
</evidence>
<evidence type="ECO:0000313" key="5">
    <source>
        <dbReference type="EMBL" id="KUI65975.1"/>
    </source>
</evidence>
<dbReference type="InterPro" id="IPR029063">
    <property type="entry name" value="SAM-dependent_MTases_sf"/>
</dbReference>
<dbReference type="OrthoDB" id="10251242at2759"/>
<sequence>MLGSVLPFSEEVADRVGEYCEENSTRIPDVLAQHWEDTRVRFSDADKMSSRLQGAWMIFMAKDRKPKRVLEIGAYSGYSALAWYEGTKDTQAEIVTLELSPKMIAASRQTFEKYGVGDRVTLIEGPADQTLKSLTGEFDLILVDANKDGYATYVKTILDQKLLSPRGIILCDNVFTRGLSVGADAAPWINDHVRPYWLSCGQALNKFNTELFKDTRVDVLIIPMFDGVTQIRWKDEASSGCPEPAGPSQGHSLTSNFQDWAGNHGFGKLVGIQ</sequence>
<evidence type="ECO:0000256" key="1">
    <source>
        <dbReference type="ARBA" id="ARBA00022603"/>
    </source>
</evidence>
<dbReference type="GO" id="GO:0008171">
    <property type="term" value="F:O-methyltransferase activity"/>
    <property type="evidence" value="ECO:0007669"/>
    <property type="project" value="InterPro"/>
</dbReference>
<accession>A0A194VQ74</accession>